<evidence type="ECO:0000256" key="2">
    <source>
        <dbReference type="ARBA" id="ARBA00007776"/>
    </source>
</evidence>
<feature type="transmembrane region" description="Helical" evidence="9">
    <location>
        <begin position="134"/>
        <end position="152"/>
    </location>
</feature>
<protein>
    <recommendedName>
        <fullName evidence="8">Rod shape-determining protein MreD</fullName>
    </recommendedName>
</protein>
<evidence type="ECO:0000256" key="6">
    <source>
        <dbReference type="ARBA" id="ARBA00022989"/>
    </source>
</evidence>
<proteinExistence type="inferred from homology"/>
<evidence type="ECO:0000256" key="5">
    <source>
        <dbReference type="ARBA" id="ARBA00022960"/>
    </source>
</evidence>
<dbReference type="InterPro" id="IPR026034">
    <property type="entry name" value="MreD_proteobac"/>
</dbReference>
<feature type="transmembrane region" description="Helical" evidence="9">
    <location>
        <begin position="104"/>
        <end position="122"/>
    </location>
</feature>
<comment type="subcellular location">
    <subcellularLocation>
        <location evidence="8">Cell inner membrane</location>
    </subcellularLocation>
    <subcellularLocation>
        <location evidence="1">Cell membrane</location>
        <topology evidence="1">Multi-pass membrane protein</topology>
    </subcellularLocation>
</comment>
<name>A0ABX7QQC8_9GAMM</name>
<evidence type="ECO:0000313" key="10">
    <source>
        <dbReference type="EMBL" id="QSX33232.1"/>
    </source>
</evidence>
<dbReference type="EMBL" id="CP071503">
    <property type="protein sequence ID" value="QSX33232.1"/>
    <property type="molecule type" value="Genomic_DNA"/>
</dbReference>
<keyword evidence="7 8" id="KW-0472">Membrane</keyword>
<evidence type="ECO:0000256" key="7">
    <source>
        <dbReference type="ARBA" id="ARBA00023136"/>
    </source>
</evidence>
<comment type="function">
    <text evidence="8">Involved in formation of the rod shape of the cell. May also contribute to regulation of formation of penicillin-binding proteins.</text>
</comment>
<evidence type="ECO:0000256" key="3">
    <source>
        <dbReference type="ARBA" id="ARBA00022475"/>
    </source>
</evidence>
<gene>
    <name evidence="10" type="primary">mreD</name>
    <name evidence="10" type="ORF">JYB87_16130</name>
</gene>
<evidence type="ECO:0000256" key="9">
    <source>
        <dbReference type="SAM" id="Phobius"/>
    </source>
</evidence>
<keyword evidence="5 8" id="KW-0133">Cell shape</keyword>
<dbReference type="NCBIfam" id="TIGR03426">
    <property type="entry name" value="shape_MreD"/>
    <property type="match status" value="1"/>
</dbReference>
<sequence length="162" mass="19350">MTLDRASGRLIVWFSLLVGLLFELMPVPDTIVPFRPDWLLLILIYWSMALPHRYNILTAFVMGTLLDVLLGAHLGIRSLAYSLVIYLIVLNFQRLRTYSFLQQTVLIGIVLCIYHLIVFWLQFLLDHSEFSNQLLWPVVSGMILWRWIYWLLRRIRRRYKVR</sequence>
<keyword evidence="6 9" id="KW-1133">Transmembrane helix</keyword>
<dbReference type="Pfam" id="PF04093">
    <property type="entry name" value="MreD"/>
    <property type="match status" value="1"/>
</dbReference>
<evidence type="ECO:0000313" key="11">
    <source>
        <dbReference type="Proteomes" id="UP000662770"/>
    </source>
</evidence>
<keyword evidence="4 9" id="KW-0812">Transmembrane</keyword>
<reference evidence="10 11" key="1">
    <citation type="submission" date="2021-03" db="EMBL/GenBank/DDBJ databases">
        <title>Novel species identification of genus Shewanella.</title>
        <authorList>
            <person name="Liu G."/>
            <person name="Zhang Q."/>
        </authorList>
    </citation>
    <scope>NUCLEOTIDE SEQUENCE [LARGE SCALE GENOMIC DNA]</scope>
    <source>
        <strain evidence="10 11">FJAT-51800</strain>
    </source>
</reference>
<dbReference type="PIRSF" id="PIRSF018472">
    <property type="entry name" value="MreD_proteobac"/>
    <property type="match status" value="1"/>
</dbReference>
<dbReference type="RefSeq" id="WP_207354467.1">
    <property type="nucleotide sequence ID" value="NZ_CP071503.1"/>
</dbReference>
<evidence type="ECO:0000256" key="1">
    <source>
        <dbReference type="ARBA" id="ARBA00004651"/>
    </source>
</evidence>
<evidence type="ECO:0000256" key="8">
    <source>
        <dbReference type="PIRNR" id="PIRNR018472"/>
    </source>
</evidence>
<comment type="similarity">
    <text evidence="2 8">Belongs to the MreD family.</text>
</comment>
<organism evidence="10 11">
    <name type="scientific">Shewanella avicenniae</name>
    <dbReference type="NCBI Taxonomy" id="2814294"/>
    <lineage>
        <taxon>Bacteria</taxon>
        <taxon>Pseudomonadati</taxon>
        <taxon>Pseudomonadota</taxon>
        <taxon>Gammaproteobacteria</taxon>
        <taxon>Alteromonadales</taxon>
        <taxon>Shewanellaceae</taxon>
        <taxon>Shewanella</taxon>
    </lineage>
</organism>
<evidence type="ECO:0000256" key="4">
    <source>
        <dbReference type="ARBA" id="ARBA00022692"/>
    </source>
</evidence>
<accession>A0ABX7QQC8</accession>
<dbReference type="Proteomes" id="UP000662770">
    <property type="component" value="Chromosome"/>
</dbReference>
<feature type="transmembrane region" description="Helical" evidence="9">
    <location>
        <begin position="6"/>
        <end position="25"/>
    </location>
</feature>
<keyword evidence="8" id="KW-0997">Cell inner membrane</keyword>
<keyword evidence="3 8" id="KW-1003">Cell membrane</keyword>
<dbReference type="InterPro" id="IPR007227">
    <property type="entry name" value="Cell_shape_determining_MreD"/>
</dbReference>
<keyword evidence="11" id="KW-1185">Reference proteome</keyword>
<dbReference type="PANTHER" id="PTHR37484">
    <property type="entry name" value="ROD SHAPE-DETERMINING PROTEIN MRED"/>
    <property type="match status" value="1"/>
</dbReference>
<feature type="transmembrane region" description="Helical" evidence="9">
    <location>
        <begin position="74"/>
        <end position="92"/>
    </location>
</feature>
<dbReference type="PANTHER" id="PTHR37484:SF1">
    <property type="entry name" value="ROD SHAPE-DETERMINING PROTEIN MRED"/>
    <property type="match status" value="1"/>
</dbReference>